<sequence>MKLRLRSLESRDGIKLDVPDACSLPQLRRILAGRLSPPPPPGSSFRLSLNRTDELQSPDPTDSLRSLGLVSGDLVYYSLLPGLPGGPPGEVADLEPEDASRSAGDPGNSVSVLAADGSAGVRCKLSEPSFLRKVLKEGLGGDGGDHRLLVIAVHAVMLESGFVVVNPATGKLDLPGQWPFTMSLQYSLPELVDRVQSPNVAESVALKFHCIDNSITVESDSRAVHLDKRRFAPIIDAMWPKGGDNVEVNEDGGFSNSSTEKEVFEFWKIVKGDFARPLLIELTDRAGLPLPPCFTSLPTDLKLSIFELLSGIDLARVACVSPELQRLTSTNELWKQKYVEEFGERIESGEIDWKQKFTLEVLEERERKRDRDINLWI</sequence>
<dbReference type="eggNOG" id="ENOG502QTNJ">
    <property type="taxonomic scope" value="Eukaryota"/>
</dbReference>
<dbReference type="AlphaFoldDB" id="A0A059B4R4"/>
<dbReference type="SMART" id="SM00256">
    <property type="entry name" value="FBOX"/>
    <property type="match status" value="1"/>
</dbReference>
<reference evidence="3" key="1">
    <citation type="submission" date="2013-07" db="EMBL/GenBank/DDBJ databases">
        <title>The genome of Eucalyptus grandis.</title>
        <authorList>
            <person name="Schmutz J."/>
            <person name="Hayes R."/>
            <person name="Myburg A."/>
            <person name="Tuskan G."/>
            <person name="Grattapaglia D."/>
            <person name="Rokhsar D.S."/>
        </authorList>
    </citation>
    <scope>NUCLEOTIDE SEQUENCE</scope>
    <source>
        <tissue evidence="3">Leaf extractions</tissue>
    </source>
</reference>
<dbReference type="Gene3D" id="3.40.1000.30">
    <property type="match status" value="1"/>
</dbReference>
<evidence type="ECO:0000256" key="1">
    <source>
        <dbReference type="SAM" id="MobiDB-lite"/>
    </source>
</evidence>
<dbReference type="InterPro" id="IPR001810">
    <property type="entry name" value="F-box_dom"/>
</dbReference>
<dbReference type="FunCoup" id="A0A059B4R4">
    <property type="interactions" value="2112"/>
</dbReference>
<gene>
    <name evidence="3" type="ORF">EUGRSUZ_H03378</name>
</gene>
<dbReference type="PANTHER" id="PTHR47602">
    <property type="entry name" value="F-BOX PROTEIN SKIP22"/>
    <property type="match status" value="1"/>
</dbReference>
<dbReference type="PROSITE" id="PS50181">
    <property type="entry name" value="FBOX"/>
    <property type="match status" value="1"/>
</dbReference>
<evidence type="ECO:0000259" key="2">
    <source>
        <dbReference type="PROSITE" id="PS50181"/>
    </source>
</evidence>
<organism evidence="3">
    <name type="scientific">Eucalyptus grandis</name>
    <name type="common">Flooded gum</name>
    <dbReference type="NCBI Taxonomy" id="71139"/>
    <lineage>
        <taxon>Eukaryota</taxon>
        <taxon>Viridiplantae</taxon>
        <taxon>Streptophyta</taxon>
        <taxon>Embryophyta</taxon>
        <taxon>Tracheophyta</taxon>
        <taxon>Spermatophyta</taxon>
        <taxon>Magnoliopsida</taxon>
        <taxon>eudicotyledons</taxon>
        <taxon>Gunneridae</taxon>
        <taxon>Pentapetalae</taxon>
        <taxon>rosids</taxon>
        <taxon>malvids</taxon>
        <taxon>Myrtales</taxon>
        <taxon>Myrtaceae</taxon>
        <taxon>Myrtoideae</taxon>
        <taxon>Eucalypteae</taxon>
        <taxon>Eucalyptus</taxon>
    </lineage>
</organism>
<proteinExistence type="predicted"/>
<dbReference type="Gene3D" id="1.20.1280.50">
    <property type="match status" value="1"/>
</dbReference>
<feature type="domain" description="F-box" evidence="2">
    <location>
        <begin position="291"/>
        <end position="337"/>
    </location>
</feature>
<dbReference type="Pfam" id="PF12937">
    <property type="entry name" value="F-box-like"/>
    <property type="match status" value="1"/>
</dbReference>
<dbReference type="SUPFAM" id="SSF81383">
    <property type="entry name" value="F-box domain"/>
    <property type="match status" value="1"/>
</dbReference>
<accession>A0A059B4R4</accession>
<dbReference type="InterPro" id="IPR036047">
    <property type="entry name" value="F-box-like_dom_sf"/>
</dbReference>
<feature type="region of interest" description="Disordered" evidence="1">
    <location>
        <begin position="87"/>
        <end position="108"/>
    </location>
</feature>
<dbReference type="CDD" id="cd22165">
    <property type="entry name" value="F-box_AtSKIP22-like"/>
    <property type="match status" value="1"/>
</dbReference>
<dbReference type="OMA" id="MELKLMI"/>
<evidence type="ECO:0000313" key="3">
    <source>
        <dbReference type="EMBL" id="KCW60650.1"/>
    </source>
</evidence>
<dbReference type="InParanoid" id="A0A059B4R4"/>
<dbReference type="Gramene" id="KCW60650">
    <property type="protein sequence ID" value="KCW60650"/>
    <property type="gene ID" value="EUGRSUZ_H03378"/>
</dbReference>
<dbReference type="PANTHER" id="PTHR47602:SF2">
    <property type="entry name" value="F-BOX PROTEIN SKIP22"/>
    <property type="match status" value="1"/>
</dbReference>
<name>A0A059B4R4_EUCGR</name>
<dbReference type="EMBL" id="KK198760">
    <property type="protein sequence ID" value="KCW60650.1"/>
    <property type="molecule type" value="Genomic_DNA"/>
</dbReference>
<protein>
    <recommendedName>
        <fullName evidence="2">F-box domain-containing protein</fullName>
    </recommendedName>
</protein>